<comment type="caution">
    <text evidence="2">The sequence shown here is derived from an EMBL/GenBank/DDBJ whole genome shotgun (WGS) entry which is preliminary data.</text>
</comment>
<dbReference type="EMBL" id="JAZGQO010000008">
    <property type="protein sequence ID" value="KAK6179766.1"/>
    <property type="molecule type" value="Genomic_DNA"/>
</dbReference>
<evidence type="ECO:0000256" key="1">
    <source>
        <dbReference type="SAM" id="MobiDB-lite"/>
    </source>
</evidence>
<feature type="compositionally biased region" description="Basic and acidic residues" evidence="1">
    <location>
        <begin position="155"/>
        <end position="164"/>
    </location>
</feature>
<reference evidence="2 3" key="1">
    <citation type="submission" date="2024-01" db="EMBL/GenBank/DDBJ databases">
        <title>The genome of the rayed Mediterranean limpet Patella caerulea (Linnaeus, 1758).</title>
        <authorList>
            <person name="Anh-Thu Weber A."/>
            <person name="Halstead-Nussloch G."/>
        </authorList>
    </citation>
    <scope>NUCLEOTIDE SEQUENCE [LARGE SCALE GENOMIC DNA]</scope>
    <source>
        <strain evidence="2">AATW-2023a</strain>
        <tissue evidence="2">Whole specimen</tissue>
    </source>
</reference>
<name>A0AAN8JP06_PATCE</name>
<feature type="region of interest" description="Disordered" evidence="1">
    <location>
        <begin position="155"/>
        <end position="281"/>
    </location>
</feature>
<dbReference type="AlphaFoldDB" id="A0AAN8JP06"/>
<keyword evidence="3" id="KW-1185">Reference proteome</keyword>
<protein>
    <submittedName>
        <fullName evidence="2">Uncharacterized protein</fullName>
    </submittedName>
</protein>
<feature type="compositionally biased region" description="Basic and acidic residues" evidence="1">
    <location>
        <begin position="261"/>
        <end position="276"/>
    </location>
</feature>
<gene>
    <name evidence="2" type="ORF">SNE40_012051</name>
</gene>
<accession>A0AAN8JP06</accession>
<evidence type="ECO:0000313" key="2">
    <source>
        <dbReference type="EMBL" id="KAK6179766.1"/>
    </source>
</evidence>
<evidence type="ECO:0000313" key="3">
    <source>
        <dbReference type="Proteomes" id="UP001347796"/>
    </source>
</evidence>
<sequence>MQRRAVDRQYEEEESRGFFSCCDKRRSRRRPSADMVYDEVEGIYTLKDGTMYTPIRPEKTNNPEKSVIWRNAPDVESRNWFIHHGGYAGEIKGPKSRKYDPRDVEKFGKEDFKSDKQNGHWFLGNQDKPNNNRNLVTTSLRESHQTPTTVYVVDEDPRLKEHILPPRPKSPVTPKAVVVQSPPQYVEPKPRAAPGVIVVHDKNIDKDKNNAKDSKDDNQKNNSVSKDDEGKDKKKQGQSKPDTKIVVINVNHRDKGRSKSKNNEKGQNDSYNDKGDNNVTIPVVHTNNYLTKSLDDSHLPSRVDTPSETGTKDTFSMADVNDLINSGLINDIDGSTDEEGPVKINPDSNFVDAVNRELILEKMRKKKRNDKVWIPHSHPVRNSKHFTK</sequence>
<dbReference type="Proteomes" id="UP001347796">
    <property type="component" value="Unassembled WGS sequence"/>
</dbReference>
<feature type="compositionally biased region" description="Polar residues" evidence="1">
    <location>
        <begin position="304"/>
        <end position="314"/>
    </location>
</feature>
<feature type="region of interest" description="Disordered" evidence="1">
    <location>
        <begin position="293"/>
        <end position="314"/>
    </location>
</feature>
<feature type="compositionally biased region" description="Basic and acidic residues" evidence="1">
    <location>
        <begin position="199"/>
        <end position="232"/>
    </location>
</feature>
<organism evidence="2 3">
    <name type="scientific">Patella caerulea</name>
    <name type="common">Rayed Mediterranean limpet</name>
    <dbReference type="NCBI Taxonomy" id="87958"/>
    <lineage>
        <taxon>Eukaryota</taxon>
        <taxon>Metazoa</taxon>
        <taxon>Spiralia</taxon>
        <taxon>Lophotrochozoa</taxon>
        <taxon>Mollusca</taxon>
        <taxon>Gastropoda</taxon>
        <taxon>Patellogastropoda</taxon>
        <taxon>Patelloidea</taxon>
        <taxon>Patellidae</taxon>
        <taxon>Patella</taxon>
    </lineage>
</organism>
<proteinExistence type="predicted"/>